<evidence type="ECO:0000313" key="3">
    <source>
        <dbReference type="Proteomes" id="UP001163878"/>
    </source>
</evidence>
<gene>
    <name evidence="2" type="ORF">OGH68_29945</name>
</gene>
<dbReference type="SUPFAM" id="SSF50494">
    <property type="entry name" value="Trypsin-like serine proteases"/>
    <property type="match status" value="1"/>
</dbReference>
<reference evidence="2" key="1">
    <citation type="submission" date="2022-10" db="EMBL/GenBank/DDBJ databases">
        <title>Cytochrome P450 Catalyzes Benzene Ring Formation in the Biosynthesis of Trialkyl-Substituted Aromatic Polyketides.</title>
        <authorList>
            <person name="Zhao E."/>
            <person name="Ge H."/>
        </authorList>
    </citation>
    <scope>NUCLEOTIDE SEQUENCE</scope>
    <source>
        <strain evidence="2">NA0869</strain>
    </source>
</reference>
<dbReference type="Pfam" id="PF20028">
    <property type="entry name" value="VMAP-C"/>
    <property type="match status" value="1"/>
</dbReference>
<feature type="domain" description="vWA-MoxR associated protein C-terminal" evidence="1">
    <location>
        <begin position="490"/>
        <end position="718"/>
    </location>
</feature>
<evidence type="ECO:0000313" key="2">
    <source>
        <dbReference type="EMBL" id="UYQ65271.1"/>
    </source>
</evidence>
<keyword evidence="3" id="KW-1185">Reference proteome</keyword>
<dbReference type="EMBL" id="CP107567">
    <property type="protein sequence ID" value="UYQ65271.1"/>
    <property type="molecule type" value="Genomic_DNA"/>
</dbReference>
<dbReference type="RefSeq" id="WP_264248313.1">
    <property type="nucleotide sequence ID" value="NZ_CP107567.1"/>
</dbReference>
<evidence type="ECO:0000259" key="1">
    <source>
        <dbReference type="Pfam" id="PF20028"/>
    </source>
</evidence>
<protein>
    <recommendedName>
        <fullName evidence="1">vWA-MoxR associated protein C-terminal domain-containing protein</fullName>
    </recommendedName>
</protein>
<sequence>MGWFRRRASPGSRTALLREDGAKASGAAALLSPTRVLTCAHVVNDALGRDLLSTEQPEAERALDIAFHGSGTTGRGTARLSVWLPPQRRASGVVWDGDLAVLELDEPAPDWTRPVVWRDMTEGQGLRAWHGGGESITYADIVVGPEDDGCCYLDGKLSGAAIGPGYSGGPLWVPSDSTVTGLVVAQVLPAKGALGSQDTVRRGWAVPWQTVRKELARADAADVLSECAVAAPDDMDRCVPPESFGAVQLLVPALRALLDDPVRRADHCRVLASGIGCEHPADDGSSAPTLDELARLLLTEDRALATLSESLAPTVRDHRAGRRALDHLLALGRMEENVRLLSVNEHRQLLTGLRTVTEADPALLPRAAREALRFMALPGPLAGAPRLTAAELDGVVLSLEDYPDGPVGNTECSPVPALLRLAAFVAAAAGDESRTALRHWCDRVAERLGIPHAALAERRADAAAWALHRPSPVARIVTRLSEAGPDSPGHYHCEIRLVRKDGTQTPVTTRNGPLSPDGIGRLIRETADGCGSGAGDDPAQVDVVVGRDSLQVPVDSWDTGSEFGDIFPDLEELSLPLGARYQVALRCPEIVRRSPDGQSEMRRRWAAGDPGALVVDRPSVTIKQLYGLLKTTDRNTARVVLHGPPKQRDPLLSVCLAMGVPVVLWDRAAESHEDAGRMDDIDPTGPLHKLPQRLQEFRAAVYGSEQSSAARPALVWDDGELALPGPLELADPS</sequence>
<proteinExistence type="predicted"/>
<accession>A0ABY6IEF7</accession>
<organism evidence="2 3">
    <name type="scientific">Streptomyces peucetius</name>
    <dbReference type="NCBI Taxonomy" id="1950"/>
    <lineage>
        <taxon>Bacteria</taxon>
        <taxon>Bacillati</taxon>
        <taxon>Actinomycetota</taxon>
        <taxon>Actinomycetes</taxon>
        <taxon>Kitasatosporales</taxon>
        <taxon>Streptomycetaceae</taxon>
        <taxon>Streptomyces</taxon>
    </lineage>
</organism>
<dbReference type="InterPro" id="IPR009003">
    <property type="entry name" value="Peptidase_S1_PA"/>
</dbReference>
<name>A0ABY6IEF7_STRPE</name>
<dbReference type="Proteomes" id="UP001163878">
    <property type="component" value="Chromosome"/>
</dbReference>
<dbReference type="InterPro" id="IPR045450">
    <property type="entry name" value="VMAP_C"/>
</dbReference>